<keyword evidence="2" id="KW-0812">Transmembrane</keyword>
<dbReference type="InterPro" id="IPR006485">
    <property type="entry name" value="Phage-like_holin"/>
</dbReference>
<dbReference type="OrthoDB" id="3176072at2"/>
<proteinExistence type="predicted"/>
<dbReference type="Pfam" id="PF04531">
    <property type="entry name" value="Phage_holin_1"/>
    <property type="match status" value="1"/>
</dbReference>
<keyword evidence="2" id="KW-0472">Membrane</keyword>
<dbReference type="EMBL" id="LSZW01000020">
    <property type="protein sequence ID" value="KXK66938.1"/>
    <property type="molecule type" value="Genomic_DNA"/>
</dbReference>
<dbReference type="NCBIfam" id="TIGR01598">
    <property type="entry name" value="holin_phiLC3"/>
    <property type="match status" value="1"/>
</dbReference>
<dbReference type="Proteomes" id="UP000070366">
    <property type="component" value="Unassembled WGS sequence"/>
</dbReference>
<comment type="caution">
    <text evidence="3">The sequence shown here is derived from an EMBL/GenBank/DDBJ whole genome shotgun (WGS) entry which is preliminary data.</text>
</comment>
<dbReference type="STRING" id="626937.HMPREF3293_00200"/>
<evidence type="ECO:0000313" key="4">
    <source>
        <dbReference type="Proteomes" id="UP000070366"/>
    </source>
</evidence>
<dbReference type="RefSeq" id="WP_066739610.1">
    <property type="nucleotide sequence ID" value="NZ_CABMOF010000014.1"/>
</dbReference>
<dbReference type="AlphaFoldDB" id="A0A136Q8E1"/>
<dbReference type="KEGG" id="cmiu:B1H56_09490"/>
<name>A0A136Q8E1_9FIRM</name>
<sequence length="94" mass="10249">MSKINWKVRAKSPLFWVGLLGVIASPVLAYYGLSYADMTTWESIGNVLQQFFTNPFLIGTVAMAALSFIGVLTDPTTKGIKDSEQAQGYTEPKG</sequence>
<evidence type="ECO:0000256" key="1">
    <source>
        <dbReference type="SAM" id="MobiDB-lite"/>
    </source>
</evidence>
<gene>
    <name evidence="3" type="ORF">HMPREF3293_00200</name>
</gene>
<keyword evidence="4" id="KW-1185">Reference proteome</keyword>
<organism evidence="3 4">
    <name type="scientific">Christensenella minuta</name>
    <dbReference type="NCBI Taxonomy" id="626937"/>
    <lineage>
        <taxon>Bacteria</taxon>
        <taxon>Bacillati</taxon>
        <taxon>Bacillota</taxon>
        <taxon>Clostridia</taxon>
        <taxon>Christensenellales</taxon>
        <taxon>Christensenellaceae</taxon>
        <taxon>Christensenella</taxon>
    </lineage>
</organism>
<feature type="transmembrane region" description="Helical" evidence="2">
    <location>
        <begin position="12"/>
        <end position="31"/>
    </location>
</feature>
<feature type="region of interest" description="Disordered" evidence="1">
    <location>
        <begin position="75"/>
        <end position="94"/>
    </location>
</feature>
<evidence type="ECO:0000313" key="3">
    <source>
        <dbReference type="EMBL" id="KXK66938.1"/>
    </source>
</evidence>
<evidence type="ECO:0000256" key="2">
    <source>
        <dbReference type="SAM" id="Phobius"/>
    </source>
</evidence>
<keyword evidence="2" id="KW-1133">Transmembrane helix</keyword>
<reference evidence="3 4" key="1">
    <citation type="submission" date="2016-02" db="EMBL/GenBank/DDBJ databases">
        <authorList>
            <person name="Wen L."/>
            <person name="He K."/>
            <person name="Yang H."/>
        </authorList>
    </citation>
    <scope>NUCLEOTIDE SEQUENCE [LARGE SCALE GENOMIC DNA]</scope>
    <source>
        <strain evidence="3 4">DSM 22607</strain>
    </source>
</reference>
<feature type="transmembrane region" description="Helical" evidence="2">
    <location>
        <begin position="51"/>
        <end position="72"/>
    </location>
</feature>
<protein>
    <submittedName>
        <fullName evidence="3">Holin, phage phi LC3 family</fullName>
    </submittedName>
</protein>
<accession>A0A136Q8E1</accession>